<reference evidence="3" key="1">
    <citation type="journal article" date="2019" name="Int. J. Syst. Evol. Microbiol.">
        <title>The Global Catalogue of Microorganisms (GCM) 10K type strain sequencing project: providing services to taxonomists for standard genome sequencing and annotation.</title>
        <authorList>
            <consortium name="The Broad Institute Genomics Platform"/>
            <consortium name="The Broad Institute Genome Sequencing Center for Infectious Disease"/>
            <person name="Wu L."/>
            <person name="Ma J."/>
        </authorList>
    </citation>
    <scope>NUCLEOTIDE SEQUENCE [LARGE SCALE GENOMIC DNA]</scope>
    <source>
        <strain evidence="3">JCM 3175</strain>
    </source>
</reference>
<evidence type="ECO:0000313" key="3">
    <source>
        <dbReference type="Proteomes" id="UP001500307"/>
    </source>
</evidence>
<name>A0ABP8S8E4_9ACTN</name>
<keyword evidence="3" id="KW-1185">Reference proteome</keyword>
<evidence type="ECO:0000313" key="2">
    <source>
        <dbReference type="EMBL" id="GAA4563502.1"/>
    </source>
</evidence>
<evidence type="ECO:0000256" key="1">
    <source>
        <dbReference type="SAM" id="MobiDB-lite"/>
    </source>
</evidence>
<sequence>MASNTVDAETAGAGGCRSSRIGYDRRMTTSQPGRPAPAHPISGDTARRYEFRFDPVFRLPLALLGVRPGTAVVELDADTLTVRFGPWRLRTARSNITGVERAGPYRWWRVIGPHISQVDRGVTFGTTTTAGVCVRFASPVPALLPTARLRHPGLTVTVADPDGLVRALGAPSPG</sequence>
<dbReference type="EMBL" id="BAABGU010000002">
    <property type="protein sequence ID" value="GAA4563502.1"/>
    <property type="molecule type" value="Genomic_DNA"/>
</dbReference>
<dbReference type="Proteomes" id="UP001500307">
    <property type="component" value="Unassembled WGS sequence"/>
</dbReference>
<comment type="caution">
    <text evidence="2">The sequence shown here is derived from an EMBL/GenBank/DDBJ whole genome shotgun (WGS) entry which is preliminary data.</text>
</comment>
<proteinExistence type="predicted"/>
<protein>
    <submittedName>
        <fullName evidence="2">Uncharacterized protein</fullName>
    </submittedName>
</protein>
<gene>
    <name evidence="2" type="ORF">GCM10023176_07600</name>
</gene>
<organism evidence="2 3">
    <name type="scientific">Micromonospora coerulea</name>
    <dbReference type="NCBI Taxonomy" id="47856"/>
    <lineage>
        <taxon>Bacteria</taxon>
        <taxon>Bacillati</taxon>
        <taxon>Actinomycetota</taxon>
        <taxon>Actinomycetes</taxon>
        <taxon>Micromonosporales</taxon>
        <taxon>Micromonosporaceae</taxon>
        <taxon>Micromonospora</taxon>
    </lineage>
</organism>
<accession>A0ABP8S8E4</accession>
<feature type="region of interest" description="Disordered" evidence="1">
    <location>
        <begin position="1"/>
        <end position="42"/>
    </location>
</feature>